<protein>
    <submittedName>
        <fullName evidence="2">Uncharacterized protein</fullName>
    </submittedName>
</protein>
<dbReference type="InterPro" id="IPR042098">
    <property type="entry name" value="TauD-like_sf"/>
</dbReference>
<dbReference type="EMBL" id="MU006795">
    <property type="protein sequence ID" value="KAF2637125.1"/>
    <property type="molecule type" value="Genomic_DNA"/>
</dbReference>
<evidence type="ECO:0000313" key="2">
    <source>
        <dbReference type="EMBL" id="KAF2637125.1"/>
    </source>
</evidence>
<dbReference type="Proteomes" id="UP000799753">
    <property type="component" value="Unassembled WGS sequence"/>
</dbReference>
<sequence>MLPSILPPDSSLSIAPLKKVPGKKHNFGAVITDLALNVIDAPGGVLQQGREVSRIPGVENRDHSPKVIAHWNDGAGQTMEPEPGLTDFFSNVQTHELISAEGKKLADHSWVAYAPFPFPWIGDCKGRANGLGLEAQGKEKKMEVLGEYDPMAVKTYPMVWVNPVMGEKASWYTGFAPGNSSCAHHLMKNERSSMML</sequence>
<organism evidence="2 3">
    <name type="scientific">Massarina eburnea CBS 473.64</name>
    <dbReference type="NCBI Taxonomy" id="1395130"/>
    <lineage>
        <taxon>Eukaryota</taxon>
        <taxon>Fungi</taxon>
        <taxon>Dikarya</taxon>
        <taxon>Ascomycota</taxon>
        <taxon>Pezizomycotina</taxon>
        <taxon>Dothideomycetes</taxon>
        <taxon>Pleosporomycetidae</taxon>
        <taxon>Pleosporales</taxon>
        <taxon>Massarineae</taxon>
        <taxon>Massarinaceae</taxon>
        <taxon>Massarina</taxon>
    </lineage>
</organism>
<accession>A0A6A6RPR4</accession>
<evidence type="ECO:0000256" key="1">
    <source>
        <dbReference type="ARBA" id="ARBA00023002"/>
    </source>
</evidence>
<keyword evidence="3" id="KW-1185">Reference proteome</keyword>
<reference evidence="2" key="1">
    <citation type="journal article" date="2020" name="Stud. Mycol.">
        <title>101 Dothideomycetes genomes: a test case for predicting lifestyles and emergence of pathogens.</title>
        <authorList>
            <person name="Haridas S."/>
            <person name="Albert R."/>
            <person name="Binder M."/>
            <person name="Bloem J."/>
            <person name="Labutti K."/>
            <person name="Salamov A."/>
            <person name="Andreopoulos B."/>
            <person name="Baker S."/>
            <person name="Barry K."/>
            <person name="Bills G."/>
            <person name="Bluhm B."/>
            <person name="Cannon C."/>
            <person name="Castanera R."/>
            <person name="Culley D."/>
            <person name="Daum C."/>
            <person name="Ezra D."/>
            <person name="Gonzalez J."/>
            <person name="Henrissat B."/>
            <person name="Kuo A."/>
            <person name="Liang C."/>
            <person name="Lipzen A."/>
            <person name="Lutzoni F."/>
            <person name="Magnuson J."/>
            <person name="Mondo S."/>
            <person name="Nolan M."/>
            <person name="Ohm R."/>
            <person name="Pangilinan J."/>
            <person name="Park H.-J."/>
            <person name="Ramirez L."/>
            <person name="Alfaro M."/>
            <person name="Sun H."/>
            <person name="Tritt A."/>
            <person name="Yoshinaga Y."/>
            <person name="Zwiers L.-H."/>
            <person name="Turgeon B."/>
            <person name="Goodwin S."/>
            <person name="Spatafora J."/>
            <person name="Crous P."/>
            <person name="Grigoriev I."/>
        </authorList>
    </citation>
    <scope>NUCLEOTIDE SEQUENCE</scope>
    <source>
        <strain evidence="2">CBS 473.64</strain>
    </source>
</reference>
<proteinExistence type="predicted"/>
<gene>
    <name evidence="2" type="ORF">P280DRAFT_510072</name>
</gene>
<dbReference type="Gene3D" id="3.60.130.10">
    <property type="entry name" value="Clavaminate synthase-like"/>
    <property type="match status" value="1"/>
</dbReference>
<keyword evidence="1" id="KW-0560">Oxidoreductase</keyword>
<dbReference type="OrthoDB" id="93019at2759"/>
<dbReference type="AlphaFoldDB" id="A0A6A6RPR4"/>
<evidence type="ECO:0000313" key="3">
    <source>
        <dbReference type="Proteomes" id="UP000799753"/>
    </source>
</evidence>
<dbReference type="GO" id="GO:0016491">
    <property type="term" value="F:oxidoreductase activity"/>
    <property type="evidence" value="ECO:0007669"/>
    <property type="project" value="UniProtKB-KW"/>
</dbReference>
<name>A0A6A6RPR4_9PLEO</name>